<reference evidence="4" key="2">
    <citation type="submission" date="2016-02" db="EMBL/GenBank/DDBJ databases">
        <title>Draft genome sequence of five rapidly growing Mycobacterium species.</title>
        <authorList>
            <person name="Katahira K."/>
            <person name="Gotou Y."/>
            <person name="Iida K."/>
            <person name="Ogura Y."/>
            <person name="Hayashi T."/>
        </authorList>
    </citation>
    <scope>NUCLEOTIDE SEQUENCE [LARGE SCALE GENOMIC DNA]</scope>
    <source>
        <strain evidence="4">JCM15654</strain>
    </source>
</reference>
<dbReference type="AlphaFoldDB" id="A0A100VYP3"/>
<feature type="domain" description="UspA" evidence="2">
    <location>
        <begin position="8"/>
        <end position="141"/>
    </location>
</feature>
<dbReference type="InterPro" id="IPR006015">
    <property type="entry name" value="Universal_stress_UspA"/>
</dbReference>
<evidence type="ECO:0000259" key="2">
    <source>
        <dbReference type="Pfam" id="PF00582"/>
    </source>
</evidence>
<evidence type="ECO:0000313" key="3">
    <source>
        <dbReference type="EMBL" id="GAS88417.1"/>
    </source>
</evidence>
<dbReference type="SUPFAM" id="SSF52402">
    <property type="entry name" value="Adenine nucleotide alpha hydrolases-like"/>
    <property type="match status" value="2"/>
</dbReference>
<dbReference type="PANTHER" id="PTHR46268:SF6">
    <property type="entry name" value="UNIVERSAL STRESS PROTEIN UP12"/>
    <property type="match status" value="1"/>
</dbReference>
<dbReference type="STRING" id="146020.RMCB_2513"/>
<dbReference type="RefSeq" id="WP_062829059.1">
    <property type="nucleotide sequence ID" value="NZ_BCSX01000023.1"/>
</dbReference>
<dbReference type="Pfam" id="PF00582">
    <property type="entry name" value="Usp"/>
    <property type="match status" value="1"/>
</dbReference>
<dbReference type="InterPro" id="IPR006016">
    <property type="entry name" value="UspA"/>
</dbReference>
<proteinExistence type="inferred from homology"/>
<dbReference type="Gene3D" id="3.40.50.620">
    <property type="entry name" value="HUPs"/>
    <property type="match status" value="2"/>
</dbReference>
<evidence type="ECO:0000313" key="4">
    <source>
        <dbReference type="Proteomes" id="UP000069620"/>
    </source>
</evidence>
<keyword evidence="4" id="KW-1185">Reference proteome</keyword>
<comment type="caution">
    <text evidence="3">The sequence shown here is derived from an EMBL/GenBank/DDBJ whole genome shotgun (WGS) entry which is preliminary data.</text>
</comment>
<accession>A0A100VYP3</accession>
<dbReference type="PRINTS" id="PR01438">
    <property type="entry name" value="UNVRSLSTRESS"/>
</dbReference>
<dbReference type="PANTHER" id="PTHR46268">
    <property type="entry name" value="STRESS RESPONSE PROTEIN NHAX"/>
    <property type="match status" value="1"/>
</dbReference>
<gene>
    <name evidence="3" type="ORF">RMCB_2513</name>
</gene>
<comment type="similarity">
    <text evidence="1">Belongs to the universal stress protein A family.</text>
</comment>
<dbReference type="InterPro" id="IPR014729">
    <property type="entry name" value="Rossmann-like_a/b/a_fold"/>
</dbReference>
<sequence>MTTATDVRPVVVGVDGSQAALTAALWAVDEAVHREVPLRLVHATGIPLEPSIPIDVYRPELHYGESALRAASSAIEATGKTVKVESDIRWGSPAAALVDESCSAAMVCVGSVGMGFIVRRLLGSTAAALAENAHCTVLIVRRRTSAPTSARTDWIVVGIDDRPDNDLVVARSVDEARLRNAPVLALGVWCDTAVGVPAEELEYRVAKWRRRHPDIHMYPVSTRWGLPEFLADNGTELVQLVVLGTHDVADLPRIIGPHDRPFTSHPECSVMVVR</sequence>
<dbReference type="EMBL" id="BCSX01000023">
    <property type="protein sequence ID" value="GAS88417.1"/>
    <property type="molecule type" value="Genomic_DNA"/>
</dbReference>
<reference evidence="4" key="1">
    <citation type="journal article" date="2016" name="Genome Announc.">
        <title>Draft Genome Sequences of Five Rapidly Growing Mycobacterium Species, M. thermoresistibile, M. fortuitum subsp. acetamidolyticum, M. canariasense, M. brisbanense, and M. novocastrense.</title>
        <authorList>
            <person name="Katahira K."/>
            <person name="Ogura Y."/>
            <person name="Gotoh Y."/>
            <person name="Hayashi T."/>
        </authorList>
    </citation>
    <scope>NUCLEOTIDE SEQUENCE [LARGE SCALE GENOMIC DNA]</scope>
    <source>
        <strain evidence="4">JCM15654</strain>
    </source>
</reference>
<name>A0A100VYP3_9MYCO</name>
<organism evidence="3 4">
    <name type="scientific">Mycolicibacterium brisbanense</name>
    <dbReference type="NCBI Taxonomy" id="146020"/>
    <lineage>
        <taxon>Bacteria</taxon>
        <taxon>Bacillati</taxon>
        <taxon>Actinomycetota</taxon>
        <taxon>Actinomycetes</taxon>
        <taxon>Mycobacteriales</taxon>
        <taxon>Mycobacteriaceae</taxon>
        <taxon>Mycolicibacterium</taxon>
    </lineage>
</organism>
<protein>
    <recommendedName>
        <fullName evidence="2">UspA domain-containing protein</fullName>
    </recommendedName>
</protein>
<dbReference type="Proteomes" id="UP000069620">
    <property type="component" value="Unassembled WGS sequence"/>
</dbReference>
<evidence type="ECO:0000256" key="1">
    <source>
        <dbReference type="ARBA" id="ARBA00008791"/>
    </source>
</evidence>
<dbReference type="OrthoDB" id="4614783at2"/>